<evidence type="ECO:0000256" key="2">
    <source>
        <dbReference type="ARBA" id="ARBA00022857"/>
    </source>
</evidence>
<dbReference type="PROSITE" id="PS00521">
    <property type="entry name" value="P5CR"/>
    <property type="match status" value="1"/>
</dbReference>
<dbReference type="SUPFAM" id="SSF51735">
    <property type="entry name" value="NAD(P)-binding Rossmann-fold domains"/>
    <property type="match status" value="1"/>
</dbReference>
<keyword evidence="4" id="KW-0963">Cytoplasm</keyword>
<accession>A0ABV5ZA88</accession>
<evidence type="ECO:0000256" key="3">
    <source>
        <dbReference type="ARBA" id="ARBA00023002"/>
    </source>
</evidence>
<evidence type="ECO:0000256" key="5">
    <source>
        <dbReference type="NCBIfam" id="TIGR00112"/>
    </source>
</evidence>
<comment type="catalytic activity">
    <reaction evidence="4">
        <text>L-proline + NAD(+) = (S)-1-pyrroline-5-carboxylate + NADH + 2 H(+)</text>
        <dbReference type="Rhea" id="RHEA:14105"/>
        <dbReference type="ChEBI" id="CHEBI:15378"/>
        <dbReference type="ChEBI" id="CHEBI:17388"/>
        <dbReference type="ChEBI" id="CHEBI:57540"/>
        <dbReference type="ChEBI" id="CHEBI:57945"/>
        <dbReference type="ChEBI" id="CHEBI:60039"/>
        <dbReference type="EC" id="1.5.1.2"/>
    </reaction>
</comment>
<comment type="similarity">
    <text evidence="1 4 6">Belongs to the pyrroline-5-carboxylate reductase family.</text>
</comment>
<evidence type="ECO:0000256" key="6">
    <source>
        <dbReference type="RuleBase" id="RU003903"/>
    </source>
</evidence>
<evidence type="ECO:0000256" key="4">
    <source>
        <dbReference type="HAMAP-Rule" id="MF_01925"/>
    </source>
</evidence>
<evidence type="ECO:0000259" key="7">
    <source>
        <dbReference type="Pfam" id="PF03807"/>
    </source>
</evidence>
<dbReference type="InterPro" id="IPR053790">
    <property type="entry name" value="P5CR-like_CS"/>
</dbReference>
<dbReference type="Gene3D" id="1.10.3730.10">
    <property type="entry name" value="ProC C-terminal domain-like"/>
    <property type="match status" value="1"/>
</dbReference>
<keyword evidence="2 4" id="KW-0521">NADP</keyword>
<protein>
    <recommendedName>
        <fullName evidence="4 5">Pyrroline-5-carboxylate reductase</fullName>
        <shortName evidence="4">P5C reductase</shortName>
        <shortName evidence="4">P5CR</shortName>
        <ecNumber evidence="4 5">1.5.1.2</ecNumber>
    </recommendedName>
    <alternativeName>
        <fullName evidence="4">PCA reductase</fullName>
    </alternativeName>
</protein>
<proteinExistence type="inferred from homology"/>
<reference evidence="9 10" key="1">
    <citation type="submission" date="2024-09" db="EMBL/GenBank/DDBJ databases">
        <authorList>
            <person name="Sun Q."/>
            <person name="Mori K."/>
        </authorList>
    </citation>
    <scope>NUCLEOTIDE SEQUENCE [LARGE SCALE GENOMIC DNA]</scope>
    <source>
        <strain evidence="9 10">ATCC 51285</strain>
    </source>
</reference>
<comment type="catalytic activity">
    <reaction evidence="4 6">
        <text>L-proline + NADP(+) = (S)-1-pyrroline-5-carboxylate + NADPH + 2 H(+)</text>
        <dbReference type="Rhea" id="RHEA:14109"/>
        <dbReference type="ChEBI" id="CHEBI:15378"/>
        <dbReference type="ChEBI" id="CHEBI:17388"/>
        <dbReference type="ChEBI" id="CHEBI:57783"/>
        <dbReference type="ChEBI" id="CHEBI:58349"/>
        <dbReference type="ChEBI" id="CHEBI:60039"/>
        <dbReference type="EC" id="1.5.1.2"/>
    </reaction>
</comment>
<evidence type="ECO:0000313" key="10">
    <source>
        <dbReference type="Proteomes" id="UP001589628"/>
    </source>
</evidence>
<feature type="domain" description="Pyrroline-5-carboxylate reductase catalytic N-terminal" evidence="7">
    <location>
        <begin position="6"/>
        <end position="99"/>
    </location>
</feature>
<keyword evidence="3 4" id="KW-0560">Oxidoreductase</keyword>
<sequence length="283" mass="30018">MSQATLAFIGAGNMASAIIAGLVNNDYPAEFILATNRTPGKLHALKEQYGIRTGSDNLSAAREAQVVVLSVKPQIMREVASSLRAALSHKPLIISVAAGISLEALNHWLGEDLPIVRAMPNTPSQLGVGACGLYANPHASAVQKTLAERIMQAVGTTLWVDKEELIDAVIAVSGSGPAYFFLFMEAMVEAGVKLGLTQQQALDLAGQTALGAARMVQESGLPPAELRRRVTSPKGTTEQAILTFEQQGLRQLTLEAMRACATRAKTLAAELSHIPTSEEEHGK</sequence>
<keyword evidence="10" id="KW-1185">Reference proteome</keyword>
<dbReference type="RefSeq" id="WP_342667423.1">
    <property type="nucleotide sequence ID" value="NZ_JAUESS010000007.1"/>
</dbReference>
<comment type="pathway">
    <text evidence="4 6">Amino-acid biosynthesis; L-proline biosynthesis; L-proline from L-glutamate 5-semialdehyde: step 1/1.</text>
</comment>
<dbReference type="EC" id="1.5.1.2" evidence="4 5"/>
<dbReference type="InterPro" id="IPR029036">
    <property type="entry name" value="P5CR_dimer"/>
</dbReference>
<organism evidence="9 10">
    <name type="scientific">Balneatrix alpica</name>
    <dbReference type="NCBI Taxonomy" id="75684"/>
    <lineage>
        <taxon>Bacteria</taxon>
        <taxon>Pseudomonadati</taxon>
        <taxon>Pseudomonadota</taxon>
        <taxon>Gammaproteobacteria</taxon>
        <taxon>Oceanospirillales</taxon>
        <taxon>Balneatrichaceae</taxon>
        <taxon>Balneatrix</taxon>
    </lineage>
</organism>
<comment type="subcellular location">
    <subcellularLocation>
        <location evidence="4">Cytoplasm</location>
    </subcellularLocation>
</comment>
<dbReference type="InterPro" id="IPR036291">
    <property type="entry name" value="NAD(P)-bd_dom_sf"/>
</dbReference>
<dbReference type="InterPro" id="IPR028939">
    <property type="entry name" value="P5C_Rdtase_cat_N"/>
</dbReference>
<evidence type="ECO:0000256" key="1">
    <source>
        <dbReference type="ARBA" id="ARBA00005525"/>
    </source>
</evidence>
<dbReference type="PANTHER" id="PTHR11645:SF0">
    <property type="entry name" value="PYRROLINE-5-CARBOXYLATE REDUCTASE 3"/>
    <property type="match status" value="1"/>
</dbReference>
<dbReference type="InterPro" id="IPR000304">
    <property type="entry name" value="Pyrroline-COOH_reductase"/>
</dbReference>
<dbReference type="Pfam" id="PF03807">
    <property type="entry name" value="F420_oxidored"/>
    <property type="match status" value="1"/>
</dbReference>
<dbReference type="EMBL" id="JBHLZN010000002">
    <property type="protein sequence ID" value="MFB9886150.1"/>
    <property type="molecule type" value="Genomic_DNA"/>
</dbReference>
<keyword evidence="4 6" id="KW-0028">Amino-acid biosynthesis</keyword>
<feature type="domain" description="Pyrroline-5-carboxylate reductase dimerisation" evidence="8">
    <location>
        <begin position="163"/>
        <end position="267"/>
    </location>
</feature>
<dbReference type="InterPro" id="IPR008927">
    <property type="entry name" value="6-PGluconate_DH-like_C_sf"/>
</dbReference>
<evidence type="ECO:0000313" key="9">
    <source>
        <dbReference type="EMBL" id="MFB9886150.1"/>
    </source>
</evidence>
<dbReference type="SUPFAM" id="SSF48179">
    <property type="entry name" value="6-phosphogluconate dehydrogenase C-terminal domain-like"/>
    <property type="match status" value="1"/>
</dbReference>
<keyword evidence="4 6" id="KW-0641">Proline biosynthesis</keyword>
<evidence type="ECO:0000259" key="8">
    <source>
        <dbReference type="Pfam" id="PF14748"/>
    </source>
</evidence>
<dbReference type="HAMAP" id="MF_01925">
    <property type="entry name" value="P5C_reductase"/>
    <property type="match status" value="1"/>
</dbReference>
<dbReference type="Pfam" id="PF14748">
    <property type="entry name" value="P5CR_dimer"/>
    <property type="match status" value="1"/>
</dbReference>
<name>A0ABV5ZA88_9GAMM</name>
<dbReference type="Gene3D" id="3.40.50.720">
    <property type="entry name" value="NAD(P)-binding Rossmann-like Domain"/>
    <property type="match status" value="1"/>
</dbReference>
<dbReference type="PIRSF" id="PIRSF000193">
    <property type="entry name" value="Pyrrol-5-carb_rd"/>
    <property type="match status" value="1"/>
</dbReference>
<comment type="caution">
    <text evidence="9">The sequence shown here is derived from an EMBL/GenBank/DDBJ whole genome shotgun (WGS) entry which is preliminary data.</text>
</comment>
<dbReference type="GO" id="GO:0004735">
    <property type="term" value="F:pyrroline-5-carboxylate reductase activity"/>
    <property type="evidence" value="ECO:0007669"/>
    <property type="project" value="UniProtKB-EC"/>
</dbReference>
<dbReference type="Proteomes" id="UP001589628">
    <property type="component" value="Unassembled WGS sequence"/>
</dbReference>
<dbReference type="NCBIfam" id="TIGR00112">
    <property type="entry name" value="proC"/>
    <property type="match status" value="1"/>
</dbReference>
<gene>
    <name evidence="4 9" type="primary">proC</name>
    <name evidence="9" type="ORF">ACFFLH_06985</name>
</gene>
<dbReference type="PANTHER" id="PTHR11645">
    <property type="entry name" value="PYRROLINE-5-CARBOXYLATE REDUCTASE"/>
    <property type="match status" value="1"/>
</dbReference>
<comment type="function">
    <text evidence="4">Catalyzes the reduction of 1-pyrroline-5-carboxylate (PCA) to L-proline.</text>
</comment>